<dbReference type="SMART" id="SM00320">
    <property type="entry name" value="WD40"/>
    <property type="match status" value="1"/>
</dbReference>
<proteinExistence type="predicted"/>
<dbReference type="InterPro" id="IPR045111">
    <property type="entry name" value="Vps41/Vps8"/>
</dbReference>
<reference evidence="3 4" key="1">
    <citation type="submission" date="2019-01" db="EMBL/GenBank/DDBJ databases">
        <title>Genome sequencing of the rare red list fungi Fomitopsis rosea.</title>
        <authorList>
            <person name="Buettner E."/>
            <person name="Kellner H."/>
        </authorList>
    </citation>
    <scope>NUCLEOTIDE SEQUENCE [LARGE SCALE GENOMIC DNA]</scope>
    <source>
        <strain evidence="3 4">DSM 105464</strain>
    </source>
</reference>
<feature type="compositionally biased region" description="Acidic residues" evidence="1">
    <location>
        <begin position="66"/>
        <end position="96"/>
    </location>
</feature>
<dbReference type="Pfam" id="PF23411">
    <property type="entry name" value="Beta-prop_Vps41"/>
    <property type="match status" value="1"/>
</dbReference>
<dbReference type="GO" id="GO:0016236">
    <property type="term" value="P:macroautophagy"/>
    <property type="evidence" value="ECO:0007669"/>
    <property type="project" value="TreeGrafter"/>
</dbReference>
<dbReference type="AlphaFoldDB" id="A0A4Y9Y241"/>
<dbReference type="STRING" id="34475.A0A4Y9Y241"/>
<accession>A0A4Y9Y241</accession>
<comment type="caution">
    <text evidence="3">The sequence shown here is derived from an EMBL/GenBank/DDBJ whole genome shotgun (WGS) entry which is preliminary data.</text>
</comment>
<evidence type="ECO:0000256" key="1">
    <source>
        <dbReference type="SAM" id="MobiDB-lite"/>
    </source>
</evidence>
<feature type="domain" description="Vps41 beta-propeller" evidence="2">
    <location>
        <begin position="99"/>
        <end position="281"/>
    </location>
</feature>
<dbReference type="InterPro" id="IPR001680">
    <property type="entry name" value="WD40_rpt"/>
</dbReference>
<protein>
    <recommendedName>
        <fullName evidence="2">Vps41 beta-propeller domain-containing protein</fullName>
    </recommendedName>
</protein>
<dbReference type="InterPro" id="IPR036322">
    <property type="entry name" value="WD40_repeat_dom_sf"/>
</dbReference>
<evidence type="ECO:0000313" key="3">
    <source>
        <dbReference type="EMBL" id="TFY56330.1"/>
    </source>
</evidence>
<gene>
    <name evidence="3" type="ORF">EVJ58_g7708</name>
</gene>
<dbReference type="PANTHER" id="PTHR12616">
    <property type="entry name" value="VACUOLAR PROTEIN SORTING VPS41"/>
    <property type="match status" value="1"/>
</dbReference>
<evidence type="ECO:0000313" key="4">
    <source>
        <dbReference type="Proteomes" id="UP000298390"/>
    </source>
</evidence>
<dbReference type="InterPro" id="IPR015943">
    <property type="entry name" value="WD40/YVTN_repeat-like_dom_sf"/>
</dbReference>
<dbReference type="EMBL" id="SEKV01000513">
    <property type="protein sequence ID" value="TFY56330.1"/>
    <property type="molecule type" value="Genomic_DNA"/>
</dbReference>
<name>A0A4Y9Y241_9APHY</name>
<dbReference type="GO" id="GO:0030897">
    <property type="term" value="C:HOPS complex"/>
    <property type="evidence" value="ECO:0007669"/>
    <property type="project" value="TreeGrafter"/>
</dbReference>
<dbReference type="SUPFAM" id="SSF50978">
    <property type="entry name" value="WD40 repeat-like"/>
    <property type="match status" value="1"/>
</dbReference>
<dbReference type="GO" id="GO:0009267">
    <property type="term" value="P:cellular response to starvation"/>
    <property type="evidence" value="ECO:0007669"/>
    <property type="project" value="TreeGrafter"/>
</dbReference>
<sequence>MSADSTGNGLDDEKQLLADSPEDMSDPGDDDRSTTSAHSVKHDARPDGNGHSIAGLHHHDTHSDEDQAGTDGDGDETGSEDGDEDSDEDEEDEDEEPALKYERLGGITHQLLQKDSASAIAYANQRIALGTHGGMLHILSLTGELIKSFQPHSASVTDISVDLTGEWVATASLDGQVVLHSVSSPESHTFDMKRSLRTVALEPNFAKSSTRSLVCGGMAGSLVLHEKGWLGYKETVLHTGEGPVWQGVKIYDTVSQTRITYIDRPPDSPRADLFKCTLHCSLKQSKILRHDVAMQWLRIWGFVDFSLVL</sequence>
<feature type="region of interest" description="Disordered" evidence="1">
    <location>
        <begin position="1"/>
        <end position="97"/>
    </location>
</feature>
<dbReference type="GO" id="GO:0005770">
    <property type="term" value="C:late endosome"/>
    <property type="evidence" value="ECO:0007669"/>
    <property type="project" value="TreeGrafter"/>
</dbReference>
<dbReference type="InterPro" id="IPR057780">
    <property type="entry name" value="Beta-prop_Vps41"/>
</dbReference>
<dbReference type="PANTHER" id="PTHR12616:SF1">
    <property type="entry name" value="VACUOLAR PROTEIN SORTING-ASSOCIATED PROTEIN 41 HOMOLOG"/>
    <property type="match status" value="1"/>
</dbReference>
<dbReference type="GO" id="GO:0034058">
    <property type="term" value="P:endosomal vesicle fusion"/>
    <property type="evidence" value="ECO:0007669"/>
    <property type="project" value="TreeGrafter"/>
</dbReference>
<dbReference type="GO" id="GO:0006623">
    <property type="term" value="P:protein targeting to vacuole"/>
    <property type="evidence" value="ECO:0007669"/>
    <property type="project" value="InterPro"/>
</dbReference>
<feature type="compositionally biased region" description="Acidic residues" evidence="1">
    <location>
        <begin position="20"/>
        <end position="29"/>
    </location>
</feature>
<evidence type="ECO:0000259" key="2">
    <source>
        <dbReference type="Pfam" id="PF23411"/>
    </source>
</evidence>
<dbReference type="Gene3D" id="2.130.10.10">
    <property type="entry name" value="YVTN repeat-like/Quinoprotein amine dehydrogenase"/>
    <property type="match status" value="1"/>
</dbReference>
<dbReference type="Proteomes" id="UP000298390">
    <property type="component" value="Unassembled WGS sequence"/>
</dbReference>
<organism evidence="3 4">
    <name type="scientific">Rhodofomes roseus</name>
    <dbReference type="NCBI Taxonomy" id="34475"/>
    <lineage>
        <taxon>Eukaryota</taxon>
        <taxon>Fungi</taxon>
        <taxon>Dikarya</taxon>
        <taxon>Basidiomycota</taxon>
        <taxon>Agaricomycotina</taxon>
        <taxon>Agaricomycetes</taxon>
        <taxon>Polyporales</taxon>
        <taxon>Rhodofomes</taxon>
    </lineage>
</organism>